<name>A0ABR8C9X4_9CYAN</name>
<dbReference type="EMBL" id="JACJQY010000007">
    <property type="protein sequence ID" value="MBD2316501.1"/>
    <property type="molecule type" value="Genomic_DNA"/>
</dbReference>
<evidence type="ECO:0000259" key="2">
    <source>
        <dbReference type="Pfam" id="PF24407"/>
    </source>
</evidence>
<keyword evidence="3" id="KW-0255">Endonuclease</keyword>
<keyword evidence="3" id="KW-0378">Hydrolase</keyword>
<keyword evidence="4" id="KW-1185">Reference proteome</keyword>
<dbReference type="InterPro" id="IPR056620">
    <property type="entry name" value="HTH_next_PIN-TPR-GreABC"/>
</dbReference>
<evidence type="ECO:0000259" key="1">
    <source>
        <dbReference type="Pfam" id="PF04471"/>
    </source>
</evidence>
<evidence type="ECO:0000313" key="4">
    <source>
        <dbReference type="Proteomes" id="UP000618445"/>
    </source>
</evidence>
<reference evidence="3 4" key="1">
    <citation type="journal article" date="2020" name="ISME J.">
        <title>Comparative genomics reveals insights into cyanobacterial evolution and habitat adaptation.</title>
        <authorList>
            <person name="Chen M.Y."/>
            <person name="Teng W.K."/>
            <person name="Zhao L."/>
            <person name="Hu C.X."/>
            <person name="Zhou Y.K."/>
            <person name="Han B.P."/>
            <person name="Song L.R."/>
            <person name="Shu W.S."/>
        </authorList>
    </citation>
    <scope>NUCLEOTIDE SEQUENCE [LARGE SCALE GENOMIC DNA]</scope>
    <source>
        <strain evidence="3 4">FACHB-1050</strain>
    </source>
</reference>
<keyword evidence="3" id="KW-0540">Nuclease</keyword>
<dbReference type="InterPro" id="IPR007560">
    <property type="entry name" value="Restrct_endonuc_IV_Mrr"/>
</dbReference>
<feature type="domain" description="Restriction endonuclease type IV Mrr" evidence="1">
    <location>
        <begin position="16"/>
        <end position="131"/>
    </location>
</feature>
<dbReference type="Proteomes" id="UP000618445">
    <property type="component" value="Unassembled WGS sequence"/>
</dbReference>
<feature type="domain" description="HTH" evidence="2">
    <location>
        <begin position="823"/>
        <end position="892"/>
    </location>
</feature>
<gene>
    <name evidence="3" type="ORF">H6G05_06530</name>
</gene>
<comment type="caution">
    <text evidence="3">The sequence shown here is derived from an EMBL/GenBank/DDBJ whole genome shotgun (WGS) entry which is preliminary data.</text>
</comment>
<proteinExistence type="predicted"/>
<protein>
    <submittedName>
        <fullName evidence="3">Restriction endonuclease</fullName>
    </submittedName>
</protein>
<dbReference type="RefSeq" id="WP_190577364.1">
    <property type="nucleotide sequence ID" value="NZ_CAWPQU010000067.1"/>
</dbReference>
<sequence>MLSPRYNPSLPPRFYEMDEYAFEEMCQDLFAAESGIATCNTYGTRGQMQRGIDLLARSDDGKYIEVGQCKCYEDFPPLKIRQVSEAFFKHLDYWKKHKVRRFILFVASELETTDRQDEISNQIKLFQRHKIKYEVWEARTLRQKLSPHHAIALRYLRSQDLVESICGLQPQHTSRISELTIGIFSSKIDRLSSDISKVKALRLDEYRELYHQGKLREARICLDSLRNDEHWDVFDKPLQARILQAISGYTINVEQNADKARSLAEEAYALDPKGDDTLLQVLIAYQSEGAEAALRLIDNTSTINLFNLKLGLLLDLEHTSQVIAALQNLPQGLEPDIETNRIHALALLGNGDIAGAQVKIQQALYEKPNWEKVRATEATINYFSALSSAIPRQLTTYPHPVEWSLIKRDDESLKYLRKAAEEFQRLAYQSELGEHQRKYWQVWHLACLTNDPEQQSEAQELCSTLLSEDPTNPQAITWKMVLNYDIDLSPSQQALETLLQNENIDLERIIALLEIYLYQDTPKKALELLTREKDAFVRTGNEKPWLFWHVQALAASGDIENALQEIEPIDSPEIQRSLRVSILRKKARIDGDGQILVQCLESCWQESKSAIYLLELCQLQASLQNWTYVADKAEDLVNSVGTLTALSLAAECAWQSNRAELCLSLLNDHKQLFPSGTLPTSFGRIKVYCLAQLGLISQGVTEAEELVRSHETAETLTTLIELQLNQGNLRGAAINAFRLLKQENVYPLSLLRIARCLLSEDRNLARELWQRAIGLEITPEILGEVISLGYYLELDRELPPFIHRAQIIALAGGSESPFHSVELNELLEMQQNWANNTQEIYKKYDESDFPIHLIAQTLRFPLTKVFHVLPKTNASNSNPYFQVAILARYGARPFPEFFVDSTTKWRLHLDISAFLLAAHLGILDAVERRFSPIHISQSLPKALLQECEYFQPHQPSRLYAYREILRLHQASQLQQHSESLLPSSNELVEQLGEHSAILLEQARTADGLVVEFLPLQRLDSNSAMQSSVLDEADRQRMINCRTLIELLNKKGTLSSSAYETALQDLGDQRYANLPPQLPDHNAPIFINSELAILLAGSGLLVKICRAFRVFVSPQFIQEAQATITSSDHSAEVLKWLRDLTQRVSTGLLQGKYKMLATPQTVSEQEHEPLNSWDANGLTVYDLFRYTPQSNDVIWIDERFFSKYPNRDNSVPVIGVLEILEALRGNDDLSESQYYEKILQLRKSNIRYISIASKEILYHLKQAQVSDKRVRETEELEIIRRYIASCLLDSQRLQRPPLPEKSPNPDGEMMFVFECLRAVQISIINIWEDTSVTVETAFAYSDWILQNLYTGMFGVQHLFPNSDPNSDALDLISLDISELYFRGIQLWRIESESAHATSSRRQKYFEWIEQRISEMRFRANPELISSVAQQIKEIMFHLGREQDREQEESLQLANRLMLKDLFRDLPSVLQDELKTDPDLMSYLQIQLAASINIEFLELPAPLIFPASEFFSTVASAINGEESTIKTFQPEVSFRVCTINQTDISVEFQFMNESNSNVYAWQDNLMLLASENPIVREQVLRSHRIWFDCDNSTFEKVVNEIVSTLDLRKRINQANHWHSESAAIFYLSLENKVYERSEFSTDDLIPPSAVGLLRHFYLDRYASENINFHAYLNQAAKSMLESEDLETCIERFSCMPVKLPLPLEEAFQQLSNSVREPLLHRLTARLTSPVCKLHLINLALLVPNSTKLAQNLLDELYSDVGNLQFKFFRAVLDLLNREFSYWHEMRAWSAPTRLVMIWAHTSKLYNLLYNPEVILEEFIQRLEEHSHQRQISADILDRDPEFWNNVLHLRHLNRMNLIVHGLATILKDRDPAILQAAKISEKVIDFAVKNLDEQQFLNPELFHDITLAQDSIESFLGGNRSDCLGYLLGEELGHQVSSDHLKLLLTSALDALISEPLSSEKWLLITWLIGDFPIYNDLVGKLDNLIREINFIELYSLEPSTALFALTVACDHTANTINEELRVKLENELVEIAKLINNQEPKEPVSDEISDRFIECTFKLTVRANDPRTTSLALNDLFKRIFYVCPRFLGRRMIGLSRGLQELPANQLHGAWVTNLIVRALCERP</sequence>
<dbReference type="Pfam" id="PF04471">
    <property type="entry name" value="Mrr_cat"/>
    <property type="match status" value="1"/>
</dbReference>
<organism evidence="3 4">
    <name type="scientific">Phormidium tenue FACHB-1050</name>
    <dbReference type="NCBI Taxonomy" id="2692857"/>
    <lineage>
        <taxon>Bacteria</taxon>
        <taxon>Bacillati</taxon>
        <taxon>Cyanobacteriota</taxon>
        <taxon>Cyanophyceae</taxon>
        <taxon>Oscillatoriophycideae</taxon>
        <taxon>Oscillatoriales</taxon>
        <taxon>Oscillatoriaceae</taxon>
        <taxon>Phormidium</taxon>
    </lineage>
</organism>
<dbReference type="Pfam" id="PF24407">
    <property type="entry name" value="HTH_upst_double_PIN"/>
    <property type="match status" value="1"/>
</dbReference>
<dbReference type="GO" id="GO:0004519">
    <property type="term" value="F:endonuclease activity"/>
    <property type="evidence" value="ECO:0007669"/>
    <property type="project" value="UniProtKB-KW"/>
</dbReference>
<evidence type="ECO:0000313" key="3">
    <source>
        <dbReference type="EMBL" id="MBD2316501.1"/>
    </source>
</evidence>
<accession>A0ABR8C9X4</accession>